<keyword evidence="2" id="KW-0677">Repeat</keyword>
<name>A0A540VX62_9ACTN</name>
<gene>
    <name evidence="7" type="ORF">E6W39_02710</name>
</gene>
<comment type="caution">
    <text evidence="7">The sequence shown here is derived from an EMBL/GenBank/DDBJ whole genome shotgun (WGS) entry which is preliminary data.</text>
</comment>
<dbReference type="Pfam" id="PF00400">
    <property type="entry name" value="WD40"/>
    <property type="match status" value="4"/>
</dbReference>
<sequence length="1440" mass="152743">MDSRRGRRVSRPDGPGGAGSAGWERATARVLREGEPVGVAFLIPGDLLITCAHVISEVAGLDEDQPLPENFAVTVDFPLASGKPRVGATVHFSVPVAADNSGDVAVLRLTGQPPPDAVPMRVLEADDLAGHRWRAFGFPSYPGSQGNKDAGIWTSGTVAGREGTGWWQLTRDEQAGFPLARGFSGAPVWDEEYQGVVGVVVAVEKDQRRRTGYALTVESLAREWPQLRSRLLSDSPFRELWPFTELDGAVFHGRTDETRRLLELLDEQRVPVIPVFGASGVGKSSLVGAGLLAQADPAIHLTAKLPHGLRLTAEELLAWALTAAGDTDTRGADWHDRWEALARQLTDERGLQLAVEQTLAQHRGRSRLLLVVDQFESLLADAPETARRLDTMLGVLTARRADGSRPAQAVVVTRIDFLHHIEEQLPVLRAAWESTHVVVPPMTREQLRQVVTRPLEGYGGVRFAEGLAEQLVRDTPHGAAALPLLEYTLSQLWARQERGVLTATAYQELGGVEGALVGNAEHTLWEWADASERRALERIFIQLVRPGEELDAGERGPDTRRVADRPQFSEADWALVHRLASTRLVVVTRRPTGLDTAELAHQALVESWPRLKDWVEANRDFRSWQEELRRSERSWQERGRPASLALDRERIADAQRWLDSRAAEISAEELKFVEESRRVRARERRRRGIFALVICVALVAASLATVIAFQQNQKSSVQQRANLSRRLAAQAAGLDSSQPDLAKQLRIAAYHLAPTHEALDALSTGVPLPGSIAAPGATAVSVGGGLLAIATDRTLRLWDLASHADRAQLTPAGGVSTIALSTDGHLLATGSGQGTVQLWDTGQPAAPRLLAELATAHGPVQSLAFASGGQVLASAGWDHLVRAWQLADPTHPRSSPPLGGNTDAVAGVAVSPDGRTLASAGLDHSVRLWDLSDFGNPAALAMLTTPQGVRAVAFDPAGRTVAATGDDSAVHVWDVTDPHSPRPTVVLSTATTPLAALAFSPSGRLLAATGATPSATGTLLWDVSDPAQPAALPALTGGSGALAFTPDGRMMATLDQTVRATRAPDDEVQLWDVGGGSVRAALATIAQPGVTTSLTLTSTALTADGRLLADGGAGAVNLWDVSNPDRPTLAASMPDTGNSVAISGHILAIGGGGGVTFWDLTDHQHPAKIGSVHLGGNQPDEPVAMAFSPDGRLLAAHFISDRRLRVVAVADPSAPTILATQITDGAGTPSFGPQGAVLSLSHDTTADSGSPTDGLWDLRNPAQPMPAATVLARLGPSTATVLSPSQPILATANADGTLSLWDIRDLAAPKALGTATGGTTRLSRLRFSPDGKALVGADTGGGLHLWDVADPEHPSQTADFAQPSEVVGPWLELSDPLPGRDRLVVSPGPSEIAELWDTSPRDQVKRLCATVGDVLSKAQWHQYITETGYAAPCGSGSSTS</sequence>
<evidence type="ECO:0000313" key="7">
    <source>
        <dbReference type="EMBL" id="TQF01346.1"/>
    </source>
</evidence>
<keyword evidence="5" id="KW-1133">Transmembrane helix</keyword>
<dbReference type="EMBL" id="VIGB01000003">
    <property type="protein sequence ID" value="TQF01346.1"/>
    <property type="molecule type" value="Genomic_DNA"/>
</dbReference>
<dbReference type="SUPFAM" id="SSF52540">
    <property type="entry name" value="P-loop containing nucleoside triphosphate hydrolases"/>
    <property type="match status" value="1"/>
</dbReference>
<dbReference type="PROSITE" id="PS50082">
    <property type="entry name" value="WD_REPEATS_2"/>
    <property type="match status" value="6"/>
</dbReference>
<feature type="repeat" description="WD" evidence="3">
    <location>
        <begin position="1282"/>
        <end position="1311"/>
    </location>
</feature>
<keyword evidence="5" id="KW-0812">Transmembrane</keyword>
<dbReference type="PANTHER" id="PTHR19848:SF8">
    <property type="entry name" value="F-BOX AND WD REPEAT DOMAIN CONTAINING 7"/>
    <property type="match status" value="1"/>
</dbReference>
<dbReference type="InterPro" id="IPR027417">
    <property type="entry name" value="P-loop_NTPase"/>
</dbReference>
<dbReference type="CDD" id="cd00200">
    <property type="entry name" value="WD40"/>
    <property type="match status" value="1"/>
</dbReference>
<evidence type="ECO:0000313" key="8">
    <source>
        <dbReference type="Proteomes" id="UP000319103"/>
    </source>
</evidence>
<dbReference type="InterPro" id="IPR011047">
    <property type="entry name" value="Quinoprotein_ADH-like_sf"/>
</dbReference>
<dbReference type="PROSITE" id="PS50294">
    <property type="entry name" value="WD_REPEATS_REGION"/>
    <property type="match status" value="2"/>
</dbReference>
<keyword evidence="5" id="KW-0472">Membrane</keyword>
<dbReference type="InterPro" id="IPR009003">
    <property type="entry name" value="Peptidase_S1_PA"/>
</dbReference>
<dbReference type="InterPro" id="IPR049052">
    <property type="entry name" value="nSTAND1"/>
</dbReference>
<accession>A0A540VX62</accession>
<feature type="domain" description="Novel STAND NTPase 1" evidence="6">
    <location>
        <begin position="236"/>
        <end position="642"/>
    </location>
</feature>
<evidence type="ECO:0000256" key="4">
    <source>
        <dbReference type="SAM" id="MobiDB-lite"/>
    </source>
</evidence>
<dbReference type="SUPFAM" id="SSF50998">
    <property type="entry name" value="Quinoprotein alcohol dehydrogenase-like"/>
    <property type="match status" value="1"/>
</dbReference>
<dbReference type="SMART" id="SM00320">
    <property type="entry name" value="WD40"/>
    <property type="match status" value="9"/>
</dbReference>
<dbReference type="OrthoDB" id="134501at2"/>
<dbReference type="PRINTS" id="PR00320">
    <property type="entry name" value="GPROTEINBRPT"/>
</dbReference>
<reference evidence="7 8" key="1">
    <citation type="submission" date="2019-06" db="EMBL/GenBank/DDBJ databases">
        <title>Description of Kitasatospora acidophila sp. nov. isolated from pine grove soil, and reclassification of Streptomyces novaecaesareae to Kitasatospora novaeceasareae comb. nov.</title>
        <authorList>
            <person name="Kim M.J."/>
        </authorList>
    </citation>
    <scope>NUCLEOTIDE SEQUENCE [LARGE SCALE GENOMIC DNA]</scope>
    <source>
        <strain evidence="7 8">MMS16-CNU292</strain>
    </source>
</reference>
<dbReference type="Gene3D" id="2.130.10.10">
    <property type="entry name" value="YVTN repeat-like/Quinoprotein amine dehydrogenase"/>
    <property type="match status" value="4"/>
</dbReference>
<dbReference type="Proteomes" id="UP000319103">
    <property type="component" value="Unassembled WGS sequence"/>
</dbReference>
<evidence type="ECO:0000256" key="2">
    <source>
        <dbReference type="ARBA" id="ARBA00022737"/>
    </source>
</evidence>
<feature type="repeat" description="WD" evidence="3">
    <location>
        <begin position="949"/>
        <end position="975"/>
    </location>
</feature>
<dbReference type="Pfam" id="PF20703">
    <property type="entry name" value="nSTAND1"/>
    <property type="match status" value="1"/>
</dbReference>
<dbReference type="SUPFAM" id="SSF50494">
    <property type="entry name" value="Trypsin-like serine proteases"/>
    <property type="match status" value="1"/>
</dbReference>
<feature type="repeat" description="WD" evidence="3">
    <location>
        <begin position="1315"/>
        <end position="1356"/>
    </location>
</feature>
<evidence type="ECO:0000256" key="5">
    <source>
        <dbReference type="SAM" id="Phobius"/>
    </source>
</evidence>
<keyword evidence="1 3" id="KW-0853">WD repeat</keyword>
<feature type="region of interest" description="Disordered" evidence="4">
    <location>
        <begin position="1"/>
        <end position="23"/>
    </location>
</feature>
<organism evidence="7 8">
    <name type="scientific">Kitasatospora acidiphila</name>
    <dbReference type="NCBI Taxonomy" id="2567942"/>
    <lineage>
        <taxon>Bacteria</taxon>
        <taxon>Bacillati</taxon>
        <taxon>Actinomycetota</taxon>
        <taxon>Actinomycetes</taxon>
        <taxon>Kitasatosporales</taxon>
        <taxon>Streptomycetaceae</taxon>
        <taxon>Kitasatospora</taxon>
    </lineage>
</organism>
<evidence type="ECO:0000256" key="1">
    <source>
        <dbReference type="ARBA" id="ARBA00022574"/>
    </source>
</evidence>
<dbReference type="PROSITE" id="PS00678">
    <property type="entry name" value="WD_REPEATS_1"/>
    <property type="match status" value="3"/>
</dbReference>
<dbReference type="PANTHER" id="PTHR19848">
    <property type="entry name" value="WD40 REPEAT PROTEIN"/>
    <property type="match status" value="1"/>
</dbReference>
<feature type="repeat" description="WD" evidence="3">
    <location>
        <begin position="898"/>
        <end position="932"/>
    </location>
</feature>
<dbReference type="SUPFAM" id="SSF50978">
    <property type="entry name" value="WD40 repeat-like"/>
    <property type="match status" value="1"/>
</dbReference>
<evidence type="ECO:0000259" key="6">
    <source>
        <dbReference type="Pfam" id="PF20703"/>
    </source>
</evidence>
<feature type="repeat" description="WD" evidence="3">
    <location>
        <begin position="815"/>
        <end position="840"/>
    </location>
</feature>
<dbReference type="InterPro" id="IPR019775">
    <property type="entry name" value="WD40_repeat_CS"/>
</dbReference>
<dbReference type="InterPro" id="IPR001680">
    <property type="entry name" value="WD40_rpt"/>
</dbReference>
<feature type="transmembrane region" description="Helical" evidence="5">
    <location>
        <begin position="688"/>
        <end position="709"/>
    </location>
</feature>
<dbReference type="Pfam" id="PF13365">
    <property type="entry name" value="Trypsin_2"/>
    <property type="match status" value="1"/>
</dbReference>
<dbReference type="InterPro" id="IPR036322">
    <property type="entry name" value="WD40_repeat_dom_sf"/>
</dbReference>
<feature type="repeat" description="WD" evidence="3">
    <location>
        <begin position="853"/>
        <end position="894"/>
    </location>
</feature>
<keyword evidence="8" id="KW-1185">Reference proteome</keyword>
<evidence type="ECO:0000256" key="3">
    <source>
        <dbReference type="PROSITE-ProRule" id="PRU00221"/>
    </source>
</evidence>
<dbReference type="InterPro" id="IPR015943">
    <property type="entry name" value="WD40/YVTN_repeat-like_dom_sf"/>
</dbReference>
<protein>
    <recommendedName>
        <fullName evidence="6">Novel STAND NTPase 1 domain-containing protein</fullName>
    </recommendedName>
</protein>
<dbReference type="Gene3D" id="2.40.10.120">
    <property type="match status" value="1"/>
</dbReference>
<dbReference type="InterPro" id="IPR020472">
    <property type="entry name" value="WD40_PAC1"/>
</dbReference>
<proteinExistence type="predicted"/>